<dbReference type="AlphaFoldDB" id="A0A645I9X5"/>
<protein>
    <recommendedName>
        <fullName evidence="1">Abortive infection protein-like C-terminal domain-containing protein</fullName>
    </recommendedName>
</protein>
<feature type="domain" description="Abortive infection protein-like C-terminal" evidence="1">
    <location>
        <begin position="95"/>
        <end position="148"/>
    </location>
</feature>
<comment type="caution">
    <text evidence="2">The sequence shown here is derived from an EMBL/GenBank/DDBJ whole genome shotgun (WGS) entry which is preliminary data.</text>
</comment>
<name>A0A645I9X5_9ZZZZ</name>
<evidence type="ECO:0000259" key="1">
    <source>
        <dbReference type="Pfam" id="PF14355"/>
    </source>
</evidence>
<accession>A0A645I9X5</accession>
<organism evidence="2">
    <name type="scientific">bioreactor metagenome</name>
    <dbReference type="NCBI Taxonomy" id="1076179"/>
    <lineage>
        <taxon>unclassified sequences</taxon>
        <taxon>metagenomes</taxon>
        <taxon>ecological metagenomes</taxon>
    </lineage>
</organism>
<gene>
    <name evidence="2" type="ORF">SDC9_195514</name>
</gene>
<sequence length="176" mass="19921">MRIVASRLLGNAIKLDIPVQREETLKTLQEDINNALSRNQPTLVLDRLHTFSTKFLRQICSEHGITVVDNKGINLPLHSLAGMLKKHYEQNPVFDSDFVPLAIQNNIALFDRFNAIRNNQSYAHDNVVLGNMEAEFVVRTMINTISFIDAIERYRKSNSAAPALEDIDTGNDDLPF</sequence>
<reference evidence="2" key="1">
    <citation type="submission" date="2019-08" db="EMBL/GenBank/DDBJ databases">
        <authorList>
            <person name="Kucharzyk K."/>
            <person name="Murdoch R.W."/>
            <person name="Higgins S."/>
            <person name="Loffler F."/>
        </authorList>
    </citation>
    <scope>NUCLEOTIDE SEQUENCE</scope>
</reference>
<dbReference type="InterPro" id="IPR026001">
    <property type="entry name" value="Abi-like_C"/>
</dbReference>
<evidence type="ECO:0000313" key="2">
    <source>
        <dbReference type="EMBL" id="MPN47910.1"/>
    </source>
</evidence>
<proteinExistence type="predicted"/>
<dbReference type="EMBL" id="VSSQ01109777">
    <property type="protein sequence ID" value="MPN47910.1"/>
    <property type="molecule type" value="Genomic_DNA"/>
</dbReference>
<dbReference type="Pfam" id="PF14355">
    <property type="entry name" value="Abi_C"/>
    <property type="match status" value="1"/>
</dbReference>